<gene>
    <name evidence="2" type="primary">C2H16orf90</name>
</gene>
<protein>
    <submittedName>
        <fullName evidence="2">Uncharacterized protein</fullName>
    </submittedName>
</protein>
<dbReference type="Pfam" id="PF15486">
    <property type="entry name" value="DUF4644"/>
    <property type="match status" value="1"/>
</dbReference>
<reference evidence="2" key="3">
    <citation type="submission" date="2025-09" db="UniProtKB">
        <authorList>
            <consortium name="Ensembl"/>
        </authorList>
    </citation>
    <scope>IDENTIFICATION</scope>
    <source>
        <strain evidence="2">Glennie</strain>
    </source>
</reference>
<dbReference type="OrthoDB" id="9829229at2759"/>
<reference evidence="2" key="2">
    <citation type="submission" date="2025-08" db="UniProtKB">
        <authorList>
            <consortium name="Ensembl"/>
        </authorList>
    </citation>
    <scope>IDENTIFICATION</scope>
    <source>
        <strain evidence="2">Glennie</strain>
    </source>
</reference>
<dbReference type="HOGENOM" id="CLU_125529_0_0_1"/>
<dbReference type="Ensembl" id="ENSOANT00000018968.3">
    <property type="protein sequence ID" value="ENSOANP00000018965.3"/>
    <property type="gene ID" value="ENSOANG00000011971.3"/>
</dbReference>
<dbReference type="CTD" id="100091358"/>
<evidence type="ECO:0000313" key="2">
    <source>
        <dbReference type="Ensembl" id="ENSOANP00000018965.3"/>
    </source>
</evidence>
<dbReference type="GeneID" id="100091358"/>
<dbReference type="InterPro" id="IPR027978">
    <property type="entry name" value="DUF4644"/>
</dbReference>
<organism evidence="2 3">
    <name type="scientific">Ornithorhynchus anatinus</name>
    <name type="common">Duckbill platypus</name>
    <dbReference type="NCBI Taxonomy" id="9258"/>
    <lineage>
        <taxon>Eukaryota</taxon>
        <taxon>Metazoa</taxon>
        <taxon>Chordata</taxon>
        <taxon>Craniata</taxon>
        <taxon>Vertebrata</taxon>
        <taxon>Euteleostomi</taxon>
        <taxon>Mammalia</taxon>
        <taxon>Monotremata</taxon>
        <taxon>Ornithorhynchidae</taxon>
        <taxon>Ornithorhynchus</taxon>
    </lineage>
</organism>
<feature type="region of interest" description="Disordered" evidence="1">
    <location>
        <begin position="112"/>
        <end position="216"/>
    </location>
</feature>
<dbReference type="RefSeq" id="XP_016082126.2">
    <property type="nucleotide sequence ID" value="XM_016226640.3"/>
</dbReference>
<sequence>MDALASAFSQLRIREDELSQAADDTGSSDMPPDIYEGGLGARRPPCSSPPGSKPKNFRLRHLRGLNSYLPSDLRPAGQCESHWLWRLMSGTCPPLPRVPAGGGAGTLRTLFPEGQTCPKTAFPALPASAESPGTSRQQESLAPGSVKDTTEASPSQARPRPGPRPKRSRLASQKSAYPACKRTRPDSHEGPRQGPEAELGCSQEKGELSAETSDLA</sequence>
<dbReference type="PANTHER" id="PTHR37334:SF1">
    <property type="entry name" value="RGD1561796"/>
    <property type="match status" value="1"/>
</dbReference>
<proteinExistence type="predicted"/>
<dbReference type="InParanoid" id="F7AR92"/>
<dbReference type="Proteomes" id="UP000002279">
    <property type="component" value="Chromosome 2"/>
</dbReference>
<dbReference type="KEGG" id="oaa:100091358"/>
<dbReference type="FunCoup" id="F7AR92">
    <property type="interactions" value="1"/>
</dbReference>
<feature type="region of interest" description="Disordered" evidence="1">
    <location>
        <begin position="15"/>
        <end position="56"/>
    </location>
</feature>
<feature type="compositionally biased region" description="Polar residues" evidence="1">
    <location>
        <begin position="131"/>
        <end position="140"/>
    </location>
</feature>
<evidence type="ECO:0000256" key="1">
    <source>
        <dbReference type="SAM" id="MobiDB-lite"/>
    </source>
</evidence>
<dbReference type="PANTHER" id="PTHR37334">
    <property type="entry name" value="RGD1561796"/>
    <property type="match status" value="1"/>
</dbReference>
<dbReference type="Bgee" id="ENSOANG00000011971">
    <property type="expression patterns" value="Expressed in testis and 5 other cell types or tissues"/>
</dbReference>
<dbReference type="OMA" id="MCKRTRP"/>
<dbReference type="eggNOG" id="ENOG502SU94">
    <property type="taxonomic scope" value="Eukaryota"/>
</dbReference>
<name>F7AR92_ORNAN</name>
<dbReference type="GeneTree" id="ENSGT00390000014875"/>
<keyword evidence="3" id="KW-1185">Reference proteome</keyword>
<dbReference type="AlphaFoldDB" id="F7AR92"/>
<evidence type="ECO:0000313" key="3">
    <source>
        <dbReference type="Proteomes" id="UP000002279"/>
    </source>
</evidence>
<accession>F7AR92</accession>
<reference evidence="2 3" key="1">
    <citation type="journal article" date="2008" name="Nature">
        <title>Genome analysis of the platypus reveals unique signatures of evolution.</title>
        <authorList>
            <person name="Warren W.C."/>
            <person name="Hillier L.W."/>
            <person name="Marshall Graves J.A."/>
            <person name="Birney E."/>
            <person name="Ponting C.P."/>
            <person name="Grutzner F."/>
            <person name="Belov K."/>
            <person name="Miller W."/>
            <person name="Clarke L."/>
            <person name="Chinwalla A.T."/>
            <person name="Yang S.P."/>
            <person name="Heger A."/>
            <person name="Locke D.P."/>
            <person name="Miethke P."/>
            <person name="Waters P.D."/>
            <person name="Veyrunes F."/>
            <person name="Fulton L."/>
            <person name="Fulton B."/>
            <person name="Graves T."/>
            <person name="Wallis J."/>
            <person name="Puente X.S."/>
            <person name="Lopez-Otin C."/>
            <person name="Ordonez G.R."/>
            <person name="Eichler E.E."/>
            <person name="Chen L."/>
            <person name="Cheng Z."/>
            <person name="Deakin J.E."/>
            <person name="Alsop A."/>
            <person name="Thompson K."/>
            <person name="Kirby P."/>
            <person name="Papenfuss A.T."/>
            <person name="Wakefield M.J."/>
            <person name="Olender T."/>
            <person name="Lancet D."/>
            <person name="Huttley G.A."/>
            <person name="Smit A.F."/>
            <person name="Pask A."/>
            <person name="Temple-Smith P."/>
            <person name="Batzer M.A."/>
            <person name="Walker J.A."/>
            <person name="Konkel M.K."/>
            <person name="Harris R.S."/>
            <person name="Whittington C.M."/>
            <person name="Wong E.S."/>
            <person name="Gemmell N.J."/>
            <person name="Buschiazzo E."/>
            <person name="Vargas Jentzsch I.M."/>
            <person name="Merkel A."/>
            <person name="Schmitz J."/>
            <person name="Zemann A."/>
            <person name="Churakov G."/>
            <person name="Kriegs J.O."/>
            <person name="Brosius J."/>
            <person name="Murchison E.P."/>
            <person name="Sachidanandam R."/>
            <person name="Smith C."/>
            <person name="Hannon G.J."/>
            <person name="Tsend-Ayush E."/>
            <person name="McMillan D."/>
            <person name="Attenborough R."/>
            <person name="Rens W."/>
            <person name="Ferguson-Smith M."/>
            <person name="Lefevre C.M."/>
            <person name="Sharp J.A."/>
            <person name="Nicholas K.R."/>
            <person name="Ray D.A."/>
            <person name="Kube M."/>
            <person name="Reinhardt R."/>
            <person name="Pringle T.H."/>
            <person name="Taylor J."/>
            <person name="Jones R.C."/>
            <person name="Nixon B."/>
            <person name="Dacheux J.L."/>
            <person name="Niwa H."/>
            <person name="Sekita Y."/>
            <person name="Huang X."/>
            <person name="Stark A."/>
            <person name="Kheradpour P."/>
            <person name="Kellis M."/>
            <person name="Flicek P."/>
            <person name="Chen Y."/>
            <person name="Webber C."/>
            <person name="Hardison R."/>
            <person name="Nelson J."/>
            <person name="Hallsworth-Pepin K."/>
            <person name="Delehaunty K."/>
            <person name="Markovic C."/>
            <person name="Minx P."/>
            <person name="Feng Y."/>
            <person name="Kremitzki C."/>
            <person name="Mitreva M."/>
            <person name="Glasscock J."/>
            <person name="Wylie T."/>
            <person name="Wohldmann P."/>
            <person name="Thiru P."/>
            <person name="Nhan M.N."/>
            <person name="Pohl C.S."/>
            <person name="Smith S.M."/>
            <person name="Hou S."/>
            <person name="Nefedov M."/>
            <person name="de Jong P.J."/>
            <person name="Renfree M.B."/>
            <person name="Mardis E.R."/>
            <person name="Wilson R.K."/>
        </authorList>
    </citation>
    <scope>NUCLEOTIDE SEQUENCE [LARGE SCALE GENOMIC DNA]</scope>
    <source>
        <strain evidence="2 3">Glennie</strain>
    </source>
</reference>